<dbReference type="SUPFAM" id="SSF56219">
    <property type="entry name" value="DNase I-like"/>
    <property type="match status" value="1"/>
</dbReference>
<name>A0A9Q0HH78_9POAL</name>
<comment type="caution">
    <text evidence="2">The sequence shown here is derived from an EMBL/GenBank/DDBJ whole genome shotgun (WGS) entry which is preliminary data.</text>
</comment>
<dbReference type="AlphaFoldDB" id="A0A9Q0HH78"/>
<dbReference type="InterPro" id="IPR036691">
    <property type="entry name" value="Endo/exonu/phosph_ase_sf"/>
</dbReference>
<evidence type="ECO:0000313" key="3">
    <source>
        <dbReference type="Proteomes" id="UP001151287"/>
    </source>
</evidence>
<organism evidence="2 3">
    <name type="scientific">Rhynchospora breviuscula</name>
    <dbReference type="NCBI Taxonomy" id="2022672"/>
    <lineage>
        <taxon>Eukaryota</taxon>
        <taxon>Viridiplantae</taxon>
        <taxon>Streptophyta</taxon>
        <taxon>Embryophyta</taxon>
        <taxon>Tracheophyta</taxon>
        <taxon>Spermatophyta</taxon>
        <taxon>Magnoliopsida</taxon>
        <taxon>Liliopsida</taxon>
        <taxon>Poales</taxon>
        <taxon>Cyperaceae</taxon>
        <taxon>Cyperoideae</taxon>
        <taxon>Rhynchosporeae</taxon>
        <taxon>Rhynchospora</taxon>
    </lineage>
</organism>
<dbReference type="Pfam" id="PF00078">
    <property type="entry name" value="RVT_1"/>
    <property type="match status" value="1"/>
</dbReference>
<dbReference type="InterPro" id="IPR000477">
    <property type="entry name" value="RT_dom"/>
</dbReference>
<dbReference type="PANTHER" id="PTHR33116:SF78">
    <property type="entry name" value="OS12G0587133 PROTEIN"/>
    <property type="match status" value="1"/>
</dbReference>
<dbReference type="Gene3D" id="3.60.10.10">
    <property type="entry name" value="Endonuclease/exonuclease/phosphatase"/>
    <property type="match status" value="1"/>
</dbReference>
<proteinExistence type="predicted"/>
<gene>
    <name evidence="2" type="ORF">LUZ63_017713</name>
</gene>
<dbReference type="OrthoDB" id="783377at2759"/>
<dbReference type="Proteomes" id="UP001151287">
    <property type="component" value="Unassembled WGS sequence"/>
</dbReference>
<sequence length="708" mass="79928">MSIISWNCRGSGGAVTIPTLARYLHSTRARLAFVSETKYSISQAKQRISRLSLRNSEVIPSVGKSGGIWLLWDDDVVVEVLERSFFFFFAKVQMYASEDPWLLGAVYAHPNPVVQGYIWDRIIYYSNCHNLPLCTIGDFNCILGLDEKKGGSTRFKSKNRAFASMVHRASLHDLGYSGPAYTWAKHQPAQTLIRQRLDRALANAPWVARFRHARVLHLPKYNSDHAPIFLTLNAKPTTVGESDWAEFLQHLRTSTGKWEKTRPSPLALCKEHEKKMLDLQSDPSTSHDQELQAQTFDKLNWQYIFNVLDLYGLPPNYIEWVRACVTSSRFSIVLNGDADGFIQLIRGVRQGCSLSPYLFIIALDVLSRLLDFMVQKGELKGVTIARGAPTLTTLLYADDLLIFGEASQPEFITDAFAALPVTNDDIYLGTPIGANRPGDFGPLLDKIDSKLQPWKRHYLSQAGKIVLIKSVIEPLLLYTMSTTALPASIIRTIEGKLRSFFWDKGDGARMPLVAWSSITKSKDQGGLGLKDLTAFNKSLHMKAMWAIISKSSATWVSLVKAKYLSRANIWQTQRTRRCTALWRALLGVREMMRDNIKWQIGNGELCGALGEPWHDMWSHFQPQSSINRRLLVVDLLNRDAGTWNTTKLIDVFDFHGALFLAIAYPNTPVRNDRQDRLVFTAAINGQFTIKADYHLLTRPQLSLSQSSQ</sequence>
<keyword evidence="3" id="KW-1185">Reference proteome</keyword>
<feature type="domain" description="Reverse transcriptase" evidence="1">
    <location>
        <begin position="294"/>
        <end position="406"/>
    </location>
</feature>
<dbReference type="PANTHER" id="PTHR33116">
    <property type="entry name" value="REVERSE TRANSCRIPTASE ZINC-BINDING DOMAIN-CONTAINING PROTEIN-RELATED-RELATED"/>
    <property type="match status" value="1"/>
</dbReference>
<protein>
    <recommendedName>
        <fullName evidence="1">Reverse transcriptase domain-containing protein</fullName>
    </recommendedName>
</protein>
<accession>A0A9Q0HH78</accession>
<evidence type="ECO:0000259" key="1">
    <source>
        <dbReference type="Pfam" id="PF00078"/>
    </source>
</evidence>
<reference evidence="2" key="1">
    <citation type="journal article" date="2022" name="Cell">
        <title>Repeat-based holocentromeres influence genome architecture and karyotype evolution.</title>
        <authorList>
            <person name="Hofstatter P.G."/>
            <person name="Thangavel G."/>
            <person name="Lux T."/>
            <person name="Neumann P."/>
            <person name="Vondrak T."/>
            <person name="Novak P."/>
            <person name="Zhang M."/>
            <person name="Costa L."/>
            <person name="Castellani M."/>
            <person name="Scott A."/>
            <person name="Toegelov H."/>
            <person name="Fuchs J."/>
            <person name="Mata-Sucre Y."/>
            <person name="Dias Y."/>
            <person name="Vanzela A.L.L."/>
            <person name="Huettel B."/>
            <person name="Almeida C.C.S."/>
            <person name="Simkova H."/>
            <person name="Souza G."/>
            <person name="Pedrosa-Harand A."/>
            <person name="Macas J."/>
            <person name="Mayer K.F.X."/>
            <person name="Houben A."/>
            <person name="Marques A."/>
        </authorList>
    </citation>
    <scope>NUCLEOTIDE SEQUENCE</scope>
    <source>
        <strain evidence="2">RhyBre1mFocal</strain>
    </source>
</reference>
<dbReference type="EMBL" id="JAMQYH010000005">
    <property type="protein sequence ID" value="KAJ1686323.1"/>
    <property type="molecule type" value="Genomic_DNA"/>
</dbReference>
<evidence type="ECO:0000313" key="2">
    <source>
        <dbReference type="EMBL" id="KAJ1686323.1"/>
    </source>
</evidence>